<accession>A0ABY6F3G0</accession>
<evidence type="ECO:0000256" key="1">
    <source>
        <dbReference type="ARBA" id="ARBA00004401"/>
    </source>
</evidence>
<dbReference type="RefSeq" id="WP_263076019.1">
    <property type="nucleotide sequence ID" value="NZ_CP089977.1"/>
</dbReference>
<dbReference type="Gene3D" id="1.25.40.10">
    <property type="entry name" value="Tetratricopeptide repeat domain"/>
    <property type="match status" value="1"/>
</dbReference>
<dbReference type="PANTHER" id="PTHR38035:SF1">
    <property type="entry name" value="ANCILLARY SECYEG TRANSLOCON SUBUNIT"/>
    <property type="match status" value="1"/>
</dbReference>
<dbReference type="Pfam" id="PF09976">
    <property type="entry name" value="TPR_21"/>
    <property type="match status" value="1"/>
</dbReference>
<dbReference type="InterPro" id="IPR011990">
    <property type="entry name" value="TPR-like_helical_dom_sf"/>
</dbReference>
<feature type="region of interest" description="Disordered" evidence="9">
    <location>
        <begin position="251"/>
        <end position="276"/>
    </location>
</feature>
<evidence type="ECO:0000256" key="4">
    <source>
        <dbReference type="ARBA" id="ARBA00022989"/>
    </source>
</evidence>
<evidence type="ECO:0000313" key="13">
    <source>
        <dbReference type="Proteomes" id="UP001063782"/>
    </source>
</evidence>
<dbReference type="SUPFAM" id="SSF48452">
    <property type="entry name" value="TPR-like"/>
    <property type="match status" value="1"/>
</dbReference>
<evidence type="ECO:0000256" key="10">
    <source>
        <dbReference type="SAM" id="Phobius"/>
    </source>
</evidence>
<keyword evidence="4 10" id="KW-1133">Transmembrane helix</keyword>
<dbReference type="EMBL" id="CP089977">
    <property type="protein sequence ID" value="UXZ04532.1"/>
    <property type="molecule type" value="Genomic_DNA"/>
</dbReference>
<name>A0ABY6F3G0_9GAMM</name>
<feature type="compositionally biased region" description="Polar residues" evidence="9">
    <location>
        <begin position="267"/>
        <end position="276"/>
    </location>
</feature>
<sequence length="276" mass="30136">MTTQTDNQNADKQSMMALKKHGNTILTIVLVVLAAYFGWQYYQNHYAKIDTVAADAYTNISNTNEQLIMTAQNSQLDEAAKKKLVDEENKLFAQIDDLVAKHGDTTYAWQGLMMKARHQVDNNDLKGAIASLQEASKIELDDGLTAMTKIRLARVMLADGDTESAFATANEALPQAFEASRQELLGDIYLAKNEVDNAKKAYTSAWEALRARQENRAVLSLKLQSLGVVVQPIEPPAAVVATVNTATTDAAQATDEATKQPADGQADTKTPQTSNQ</sequence>
<keyword evidence="2" id="KW-1003">Cell membrane</keyword>
<gene>
    <name evidence="12" type="ORF">LU297_08090</name>
</gene>
<evidence type="ECO:0000256" key="6">
    <source>
        <dbReference type="ARBA" id="ARBA00023186"/>
    </source>
</evidence>
<feature type="transmembrane region" description="Helical" evidence="10">
    <location>
        <begin position="21"/>
        <end position="39"/>
    </location>
</feature>
<evidence type="ECO:0000256" key="3">
    <source>
        <dbReference type="ARBA" id="ARBA00022692"/>
    </source>
</evidence>
<comment type="similarity">
    <text evidence="7">Belongs to the YfgM family.</text>
</comment>
<evidence type="ECO:0000256" key="2">
    <source>
        <dbReference type="ARBA" id="ARBA00022475"/>
    </source>
</evidence>
<proteinExistence type="inferred from homology"/>
<comment type="subcellular location">
    <subcellularLocation>
        <location evidence="1">Cell membrane</location>
        <topology evidence="1">Single-pass type II membrane protein</topology>
    </subcellularLocation>
</comment>
<organism evidence="12 13">
    <name type="scientific">Moraxella nasicaprae</name>
    <dbReference type="NCBI Taxonomy" id="2904122"/>
    <lineage>
        <taxon>Bacteria</taxon>
        <taxon>Pseudomonadati</taxon>
        <taxon>Pseudomonadota</taxon>
        <taxon>Gammaproteobacteria</taxon>
        <taxon>Moraxellales</taxon>
        <taxon>Moraxellaceae</taxon>
        <taxon>Moraxella</taxon>
    </lineage>
</organism>
<reference evidence="12" key="1">
    <citation type="submission" date="2021-12" db="EMBL/GenBank/DDBJ databases">
        <title>taxonomy of Moraxella sp. ZY201224.</title>
        <authorList>
            <person name="Li F."/>
        </authorList>
    </citation>
    <scope>NUCLEOTIDE SEQUENCE</scope>
    <source>
        <strain evidence="12">ZY201224</strain>
    </source>
</reference>
<keyword evidence="6" id="KW-0143">Chaperone</keyword>
<feature type="domain" description="Ancillary SecYEG translocon subunit/Cell division coordinator CpoB TPR" evidence="11">
    <location>
        <begin position="19"/>
        <end position="227"/>
    </location>
</feature>
<evidence type="ECO:0000256" key="8">
    <source>
        <dbReference type="ARBA" id="ARBA00024235"/>
    </source>
</evidence>
<evidence type="ECO:0000256" key="7">
    <source>
        <dbReference type="ARBA" id="ARBA00024197"/>
    </source>
</evidence>
<dbReference type="InterPro" id="IPR026039">
    <property type="entry name" value="YfgM"/>
</dbReference>
<protein>
    <recommendedName>
        <fullName evidence="8">Ancillary SecYEG translocon subunit</fullName>
    </recommendedName>
</protein>
<dbReference type="PANTHER" id="PTHR38035">
    <property type="entry name" value="UPF0070 PROTEIN YFGM"/>
    <property type="match status" value="1"/>
</dbReference>
<evidence type="ECO:0000256" key="9">
    <source>
        <dbReference type="SAM" id="MobiDB-lite"/>
    </source>
</evidence>
<evidence type="ECO:0000313" key="12">
    <source>
        <dbReference type="EMBL" id="UXZ04532.1"/>
    </source>
</evidence>
<keyword evidence="3 10" id="KW-0812">Transmembrane</keyword>
<dbReference type="InterPro" id="IPR018704">
    <property type="entry name" value="SecYEG/CpoB_TPR"/>
</dbReference>
<evidence type="ECO:0000256" key="5">
    <source>
        <dbReference type="ARBA" id="ARBA00023136"/>
    </source>
</evidence>
<keyword evidence="5 10" id="KW-0472">Membrane</keyword>
<evidence type="ECO:0000259" key="11">
    <source>
        <dbReference type="Pfam" id="PF09976"/>
    </source>
</evidence>
<dbReference type="Proteomes" id="UP001063782">
    <property type="component" value="Chromosome"/>
</dbReference>
<keyword evidence="13" id="KW-1185">Reference proteome</keyword>